<dbReference type="OrthoDB" id="3248529at2759"/>
<dbReference type="GO" id="GO:0015074">
    <property type="term" value="P:DNA integration"/>
    <property type="evidence" value="ECO:0007669"/>
    <property type="project" value="InterPro"/>
</dbReference>
<dbReference type="InterPro" id="IPR013762">
    <property type="entry name" value="Integrase-like_cat_sf"/>
</dbReference>
<proteinExistence type="predicted"/>
<dbReference type="AlphaFoldDB" id="A0A2G8SIC1"/>
<dbReference type="SUPFAM" id="SSF56672">
    <property type="entry name" value="DNA/RNA polymerases"/>
    <property type="match status" value="1"/>
</dbReference>
<dbReference type="SUPFAM" id="SSF56349">
    <property type="entry name" value="DNA breaking-rejoining enzymes"/>
    <property type="match status" value="1"/>
</dbReference>
<organism evidence="3 4">
    <name type="scientific">Ganoderma sinense ZZ0214-1</name>
    <dbReference type="NCBI Taxonomy" id="1077348"/>
    <lineage>
        <taxon>Eukaryota</taxon>
        <taxon>Fungi</taxon>
        <taxon>Dikarya</taxon>
        <taxon>Basidiomycota</taxon>
        <taxon>Agaricomycotina</taxon>
        <taxon>Agaricomycetes</taxon>
        <taxon>Polyporales</taxon>
        <taxon>Polyporaceae</taxon>
        <taxon>Ganoderma</taxon>
    </lineage>
</organism>
<dbReference type="EMBL" id="AYKW01000008">
    <property type="protein sequence ID" value="PIL33308.1"/>
    <property type="molecule type" value="Genomic_DNA"/>
</dbReference>
<protein>
    <recommendedName>
        <fullName evidence="5">Tyr recombinase domain-containing protein</fullName>
    </recommendedName>
</protein>
<gene>
    <name evidence="3" type="ORF">GSI_04758</name>
</gene>
<evidence type="ECO:0000313" key="4">
    <source>
        <dbReference type="Proteomes" id="UP000230002"/>
    </source>
</evidence>
<dbReference type="InterPro" id="IPR044730">
    <property type="entry name" value="RNase_H-like_dom_plant"/>
</dbReference>
<dbReference type="GO" id="GO:0006310">
    <property type="term" value="P:DNA recombination"/>
    <property type="evidence" value="ECO:0007669"/>
    <property type="project" value="UniProtKB-KW"/>
</dbReference>
<evidence type="ECO:0000256" key="2">
    <source>
        <dbReference type="SAM" id="MobiDB-lite"/>
    </source>
</evidence>
<dbReference type="GO" id="GO:0003677">
    <property type="term" value="F:DNA binding"/>
    <property type="evidence" value="ECO:0007669"/>
    <property type="project" value="InterPro"/>
</dbReference>
<sequence>MTTQREENGGLQASQRATISKCEQVVDDYRTRRLARASAVRALTTALSAAETSLDDAAIDATLDSYLAQLDDADRIREEAGRDLQQRFRGGAEGVQDGSGSKRIGRDGEEDHPRRDTQSTLRSRSTSEPREQSTHATSPTEEEGSRSPSCEPSSDGHRDKRQRPDSTKFPWAASEQSAASNLRPELLETLDHLKRFSTDIKYTKSHLINSAGAPEFPEAEWTNILSGHAVDLDRVLSNVYAHSSDDKHIQHLGDVELRYKSLTPVKTVQSAGDWVIAWQRTALATTYAFPHRRAELDAYHAHIFSLFSAVDKSLHQRVIHYDRAVRKRVGSVRNLLLSDIDQFSTLRTLWIDSCGANVVSNPDGSASGSRSMRLDPVVNATLTARPDLFQIVTPIKVDVFESLLVDHPNQPFVRSVCRGLREGFWPYADEKPDDYPDTWDEVRPPLTDERACQFLRDQRDEEIALGRYSPPFGPDLLPGMYSMPIHVVPKPHSDKLRLINNLSAGPYSLNSMIRPESIRGAVLDGMPLFGAEIRRLRREFPGEPLILWKSDVSQAYRRIPISPFWQIRQIVTIEGQRHVDRCNPFGGRGSLRLWLAFYSLVAWIAVIKRHIDRLLCYVDDSWGITLLRRALWYARHRMYRPEDQTRLLILWDDLGINHDDPKQLADILLTVIGFLIDAVNLTASLPPDSKSLLLDAVRAFIDPNPSRRRTLAEFRALAGHINWAFNVYPLLKPALSNLYAKIADKDFQDAPVYVNKAIRADLTWFASHVERLPGVHFLAATAWSPADLDVFSPSDELAFVDASPYGLGIYFPWLHMGFYAPPPPHTPTEAIFFLEALAVCSALHRLPPWILTGRPIHRFGVLSDNTNTVSIFHSLKAEPIYNPILISTVDIRISFDIDMRVDHIPGELNLVADALSRRDFQRARRHDPQLVIFPFIPPRDALGDCALTALRCYLSFCERQRLSVDPTPDTLSLFVAYEGQHIDPRSVDSYLSGICAELEPFYPDVRRNRLSRLVRDTLKGSRRLYSKPVRRKAPLTASDIATFHSSLPSPPSHDDLLFFALLLTGFHGLARLGDLVWPDRVRNRTYSTVSRRLSVQIADDHYSFLLQTHKSDAFFEGDRILVEKHHPGSDPMRAFTNYLASRDRLFPFRSELWLRASGSIPLRGWFLRRLSAVFPPSTNISGHSMRAGGATSLALAGASGDTIRSVGRWSSDAWQRYVRKHPSLLHAILSTHQNEASRSA</sequence>
<comment type="caution">
    <text evidence="3">The sequence shown here is derived from an EMBL/GenBank/DDBJ whole genome shotgun (WGS) entry which is preliminary data.</text>
</comment>
<feature type="compositionally biased region" description="Basic and acidic residues" evidence="2">
    <location>
        <begin position="104"/>
        <end position="117"/>
    </location>
</feature>
<dbReference type="STRING" id="1077348.A0A2G8SIC1"/>
<dbReference type="PANTHER" id="PTHR33050:SF7">
    <property type="entry name" value="RIBONUCLEASE H"/>
    <property type="match status" value="1"/>
</dbReference>
<feature type="region of interest" description="Disordered" evidence="2">
    <location>
        <begin position="84"/>
        <end position="180"/>
    </location>
</feature>
<dbReference type="PANTHER" id="PTHR33050">
    <property type="entry name" value="REVERSE TRANSCRIPTASE DOMAIN-CONTAINING PROTEIN"/>
    <property type="match status" value="1"/>
</dbReference>
<evidence type="ECO:0008006" key="5">
    <source>
        <dbReference type="Google" id="ProtNLM"/>
    </source>
</evidence>
<reference evidence="3 4" key="1">
    <citation type="journal article" date="2015" name="Sci. Rep.">
        <title>Chromosome-level genome map provides insights into diverse defense mechanisms in the medicinal fungus Ganoderma sinense.</title>
        <authorList>
            <person name="Zhu Y."/>
            <person name="Xu J."/>
            <person name="Sun C."/>
            <person name="Zhou S."/>
            <person name="Xu H."/>
            <person name="Nelson D.R."/>
            <person name="Qian J."/>
            <person name="Song J."/>
            <person name="Luo H."/>
            <person name="Xiang L."/>
            <person name="Li Y."/>
            <person name="Xu Z."/>
            <person name="Ji A."/>
            <person name="Wang L."/>
            <person name="Lu S."/>
            <person name="Hayward A."/>
            <person name="Sun W."/>
            <person name="Li X."/>
            <person name="Schwartz D.C."/>
            <person name="Wang Y."/>
            <person name="Chen S."/>
        </authorList>
    </citation>
    <scope>NUCLEOTIDE SEQUENCE [LARGE SCALE GENOMIC DNA]</scope>
    <source>
        <strain evidence="3 4">ZZ0214-1</strain>
    </source>
</reference>
<dbReference type="Gene3D" id="1.10.443.10">
    <property type="entry name" value="Intergrase catalytic core"/>
    <property type="match status" value="1"/>
</dbReference>
<feature type="compositionally biased region" description="Basic and acidic residues" evidence="2">
    <location>
        <begin position="154"/>
        <end position="166"/>
    </location>
</feature>
<evidence type="ECO:0000313" key="3">
    <source>
        <dbReference type="EMBL" id="PIL33308.1"/>
    </source>
</evidence>
<evidence type="ECO:0000256" key="1">
    <source>
        <dbReference type="ARBA" id="ARBA00023172"/>
    </source>
</evidence>
<dbReference type="Proteomes" id="UP000230002">
    <property type="component" value="Unassembled WGS sequence"/>
</dbReference>
<name>A0A2G8SIC1_9APHY</name>
<accession>A0A2G8SIC1</accession>
<dbReference type="CDD" id="cd06222">
    <property type="entry name" value="RNase_H_like"/>
    <property type="match status" value="1"/>
</dbReference>
<dbReference type="InterPro" id="IPR043502">
    <property type="entry name" value="DNA/RNA_pol_sf"/>
</dbReference>
<keyword evidence="1" id="KW-0233">DNA recombination</keyword>
<dbReference type="InterPro" id="IPR052055">
    <property type="entry name" value="Hepadnavirus_pol/RT"/>
</dbReference>
<keyword evidence="4" id="KW-1185">Reference proteome</keyword>
<dbReference type="InterPro" id="IPR011010">
    <property type="entry name" value="DNA_brk_join_enz"/>
</dbReference>